<dbReference type="Gene3D" id="3.40.50.2300">
    <property type="match status" value="1"/>
</dbReference>
<evidence type="ECO:0000313" key="4">
    <source>
        <dbReference type="Proteomes" id="UP000020492"/>
    </source>
</evidence>
<dbReference type="eggNOG" id="COG0784">
    <property type="taxonomic scope" value="Bacteria"/>
</dbReference>
<dbReference type="SUPFAM" id="SSF52172">
    <property type="entry name" value="CheY-like"/>
    <property type="match status" value="1"/>
</dbReference>
<dbReference type="CDD" id="cd17557">
    <property type="entry name" value="REC_Rcp-like"/>
    <property type="match status" value="1"/>
</dbReference>
<protein>
    <recommendedName>
        <fullName evidence="2">Response regulatory domain-containing protein</fullName>
    </recommendedName>
</protein>
<dbReference type="EMBL" id="JHAC01000093">
    <property type="protein sequence ID" value="EYB66423.1"/>
    <property type="molecule type" value="Genomic_DNA"/>
</dbReference>
<dbReference type="PATRIC" id="fig|1476583.3.peg.3664"/>
<feature type="domain" description="Response regulatory" evidence="2">
    <location>
        <begin position="1"/>
        <end position="98"/>
    </location>
</feature>
<reference evidence="3 4" key="1">
    <citation type="submission" date="2014-03" db="EMBL/GenBank/DDBJ databases">
        <title>Draft genome sequence of Deinococcus phoenicis 1P10ME.</title>
        <authorList>
            <person name="Stepanov V.G."/>
            <person name="Vaishampayan P."/>
            <person name="Venkateswaran K."/>
            <person name="Fox G.E."/>
        </authorList>
    </citation>
    <scope>NUCLEOTIDE SEQUENCE [LARGE SCALE GENOMIC DNA]</scope>
    <source>
        <strain evidence="3 4">1P10ME</strain>
    </source>
</reference>
<sequence length="115" mass="12454">MQCAVSVARDGQEALELLRHTEHLPDLVLLDLNMPRMTGHEVLRAVKGDAALREVPVVVFTTSSEPSDRATCAAAGADDYILKPSEFEDLIETLNALGRRWLATASGGTRRLASP</sequence>
<evidence type="ECO:0000313" key="3">
    <source>
        <dbReference type="EMBL" id="EYB66423.1"/>
    </source>
</evidence>
<name>A0A016QK35_9DEIO</name>
<dbReference type="RefSeq" id="WP_081791002.1">
    <property type="nucleotide sequence ID" value="NZ_JHAC01000093.1"/>
</dbReference>
<accession>A0A016QK35</accession>
<dbReference type="Pfam" id="PF00072">
    <property type="entry name" value="Response_reg"/>
    <property type="match status" value="1"/>
</dbReference>
<dbReference type="PROSITE" id="PS50110">
    <property type="entry name" value="RESPONSE_REGULATORY"/>
    <property type="match status" value="1"/>
</dbReference>
<dbReference type="InterPro" id="IPR011006">
    <property type="entry name" value="CheY-like_superfamily"/>
</dbReference>
<dbReference type="AlphaFoldDB" id="A0A016QK35"/>
<dbReference type="GO" id="GO:0000160">
    <property type="term" value="P:phosphorelay signal transduction system"/>
    <property type="evidence" value="ECO:0007669"/>
    <property type="project" value="InterPro"/>
</dbReference>
<keyword evidence="4" id="KW-1185">Reference proteome</keyword>
<proteinExistence type="predicted"/>
<dbReference type="SMART" id="SM00448">
    <property type="entry name" value="REC"/>
    <property type="match status" value="1"/>
</dbReference>
<dbReference type="PANTHER" id="PTHR44520">
    <property type="entry name" value="RESPONSE REGULATOR RCP1-RELATED"/>
    <property type="match status" value="1"/>
</dbReference>
<evidence type="ECO:0000256" key="1">
    <source>
        <dbReference type="PROSITE-ProRule" id="PRU00169"/>
    </source>
</evidence>
<dbReference type="PANTHER" id="PTHR44520:SF2">
    <property type="entry name" value="RESPONSE REGULATOR RCP1"/>
    <property type="match status" value="1"/>
</dbReference>
<organism evidence="3 4">
    <name type="scientific">Deinococcus phoenicis</name>
    <dbReference type="NCBI Taxonomy" id="1476583"/>
    <lineage>
        <taxon>Bacteria</taxon>
        <taxon>Thermotogati</taxon>
        <taxon>Deinococcota</taxon>
        <taxon>Deinococci</taxon>
        <taxon>Deinococcales</taxon>
        <taxon>Deinococcaceae</taxon>
        <taxon>Deinococcus</taxon>
    </lineage>
</organism>
<evidence type="ECO:0000259" key="2">
    <source>
        <dbReference type="PROSITE" id="PS50110"/>
    </source>
</evidence>
<dbReference type="InterPro" id="IPR052893">
    <property type="entry name" value="TCS_response_regulator"/>
</dbReference>
<dbReference type="InterPro" id="IPR001789">
    <property type="entry name" value="Sig_transdc_resp-reg_receiver"/>
</dbReference>
<keyword evidence="1" id="KW-0597">Phosphoprotein</keyword>
<dbReference type="STRING" id="1476583.DEIPH_ctg139orf0153"/>
<gene>
    <name evidence="3" type="ORF">DEIPH_ctg139orf0153</name>
</gene>
<dbReference type="OrthoDB" id="9785718at2"/>
<feature type="modified residue" description="4-aspartylphosphate" evidence="1">
    <location>
        <position position="31"/>
    </location>
</feature>
<comment type="caution">
    <text evidence="3">The sequence shown here is derived from an EMBL/GenBank/DDBJ whole genome shotgun (WGS) entry which is preliminary data.</text>
</comment>
<dbReference type="Proteomes" id="UP000020492">
    <property type="component" value="Unassembled WGS sequence"/>
</dbReference>